<feature type="region of interest" description="Disordered" evidence="1">
    <location>
        <begin position="301"/>
        <end position="350"/>
    </location>
</feature>
<feature type="transmembrane region" description="Helical" evidence="2">
    <location>
        <begin position="186"/>
        <end position="208"/>
    </location>
</feature>
<evidence type="ECO:0000256" key="2">
    <source>
        <dbReference type="SAM" id="Phobius"/>
    </source>
</evidence>
<feature type="transmembrane region" description="Helical" evidence="2">
    <location>
        <begin position="149"/>
        <end position="166"/>
    </location>
</feature>
<keyword evidence="2" id="KW-0472">Membrane</keyword>
<feature type="transmembrane region" description="Helical" evidence="2">
    <location>
        <begin position="264"/>
        <end position="284"/>
    </location>
</feature>
<feature type="transmembrane region" description="Helical" evidence="2">
    <location>
        <begin position="20"/>
        <end position="38"/>
    </location>
</feature>
<reference evidence="3 4" key="1">
    <citation type="journal article" date="2019" name="Nat. Ecol. Evol.">
        <title>Megaphylogeny resolves global patterns of mushroom evolution.</title>
        <authorList>
            <person name="Varga T."/>
            <person name="Krizsan K."/>
            <person name="Foldi C."/>
            <person name="Dima B."/>
            <person name="Sanchez-Garcia M."/>
            <person name="Sanchez-Ramirez S."/>
            <person name="Szollosi G.J."/>
            <person name="Szarkandi J.G."/>
            <person name="Papp V."/>
            <person name="Albert L."/>
            <person name="Andreopoulos W."/>
            <person name="Angelini C."/>
            <person name="Antonin V."/>
            <person name="Barry K.W."/>
            <person name="Bougher N.L."/>
            <person name="Buchanan P."/>
            <person name="Buyck B."/>
            <person name="Bense V."/>
            <person name="Catcheside P."/>
            <person name="Chovatia M."/>
            <person name="Cooper J."/>
            <person name="Damon W."/>
            <person name="Desjardin D."/>
            <person name="Finy P."/>
            <person name="Geml J."/>
            <person name="Haridas S."/>
            <person name="Hughes K."/>
            <person name="Justo A."/>
            <person name="Karasinski D."/>
            <person name="Kautmanova I."/>
            <person name="Kiss B."/>
            <person name="Kocsube S."/>
            <person name="Kotiranta H."/>
            <person name="LaButti K.M."/>
            <person name="Lechner B.E."/>
            <person name="Liimatainen K."/>
            <person name="Lipzen A."/>
            <person name="Lukacs Z."/>
            <person name="Mihaltcheva S."/>
            <person name="Morgado L.N."/>
            <person name="Niskanen T."/>
            <person name="Noordeloos M.E."/>
            <person name="Ohm R.A."/>
            <person name="Ortiz-Santana B."/>
            <person name="Ovrebo C."/>
            <person name="Racz N."/>
            <person name="Riley R."/>
            <person name="Savchenko A."/>
            <person name="Shiryaev A."/>
            <person name="Soop K."/>
            <person name="Spirin V."/>
            <person name="Szebenyi C."/>
            <person name="Tomsovsky M."/>
            <person name="Tulloss R.E."/>
            <person name="Uehling J."/>
            <person name="Grigoriev I.V."/>
            <person name="Vagvolgyi C."/>
            <person name="Papp T."/>
            <person name="Martin F.M."/>
            <person name="Miettinen O."/>
            <person name="Hibbett D.S."/>
            <person name="Nagy L.G."/>
        </authorList>
    </citation>
    <scope>NUCLEOTIDE SEQUENCE [LARGE SCALE GENOMIC DNA]</scope>
    <source>
        <strain evidence="3 4">CBS 121175</strain>
    </source>
</reference>
<sequence length="350" mass="38822">MPFPSPVGGVALPSDLAPSILFAALYALTLPLVFYRIFARRSRTFILFGTAGFAVERVVIFVLRAMQARSDSMRLSVGLTNYMQSSFGTGYASISWDLVSLTRCLVVNPTFGYNTYSQSSAAATKGCYMPSPTVEDEDHPKERRVLRDITGIIALLFAGSVIPGIIANSKYTAGVDDADRARRDLILKYVSSGVALILQHLMLLAVIWSYLKHKRPGQRGILVLSILIFLMGTVSLFRVVTMHNTTTAIDSTAPRSMNTPREKAAFYILHVLPEWLTTVFLFGFNIRKTFGTAAWGDWRRKDETPTEREKRDKKAAERDERKRRRAGPAQASESIGGFIPLQSMPSNAAI</sequence>
<organism evidence="3 4">
    <name type="scientific">Coprinopsis marcescibilis</name>
    <name type="common">Agaric fungus</name>
    <name type="synonym">Psathyrella marcescibilis</name>
    <dbReference type="NCBI Taxonomy" id="230819"/>
    <lineage>
        <taxon>Eukaryota</taxon>
        <taxon>Fungi</taxon>
        <taxon>Dikarya</taxon>
        <taxon>Basidiomycota</taxon>
        <taxon>Agaricomycotina</taxon>
        <taxon>Agaricomycetes</taxon>
        <taxon>Agaricomycetidae</taxon>
        <taxon>Agaricales</taxon>
        <taxon>Agaricineae</taxon>
        <taxon>Psathyrellaceae</taxon>
        <taxon>Coprinopsis</taxon>
    </lineage>
</organism>
<feature type="compositionally biased region" description="Basic and acidic residues" evidence="1">
    <location>
        <begin position="301"/>
        <end position="320"/>
    </location>
</feature>
<dbReference type="Proteomes" id="UP000307440">
    <property type="component" value="Unassembled WGS sequence"/>
</dbReference>
<keyword evidence="2" id="KW-1133">Transmembrane helix</keyword>
<dbReference type="AlphaFoldDB" id="A0A5C3KKQ2"/>
<protein>
    <recommendedName>
        <fullName evidence="5">RTA1-domain-containing protein</fullName>
    </recommendedName>
</protein>
<dbReference type="OrthoDB" id="2562239at2759"/>
<feature type="transmembrane region" description="Helical" evidence="2">
    <location>
        <begin position="45"/>
        <end position="66"/>
    </location>
</feature>
<evidence type="ECO:0008006" key="5">
    <source>
        <dbReference type="Google" id="ProtNLM"/>
    </source>
</evidence>
<evidence type="ECO:0000256" key="1">
    <source>
        <dbReference type="SAM" id="MobiDB-lite"/>
    </source>
</evidence>
<keyword evidence="4" id="KW-1185">Reference proteome</keyword>
<evidence type="ECO:0000313" key="3">
    <source>
        <dbReference type="EMBL" id="TFK20921.1"/>
    </source>
</evidence>
<keyword evidence="2" id="KW-0812">Transmembrane</keyword>
<accession>A0A5C3KKQ2</accession>
<dbReference type="EMBL" id="ML210283">
    <property type="protein sequence ID" value="TFK20921.1"/>
    <property type="molecule type" value="Genomic_DNA"/>
</dbReference>
<evidence type="ECO:0000313" key="4">
    <source>
        <dbReference type="Proteomes" id="UP000307440"/>
    </source>
</evidence>
<gene>
    <name evidence="3" type="ORF">FA15DRAFT_759050</name>
</gene>
<proteinExistence type="predicted"/>
<name>A0A5C3KKQ2_COPMA</name>
<feature type="transmembrane region" description="Helical" evidence="2">
    <location>
        <begin position="220"/>
        <end position="240"/>
    </location>
</feature>